<evidence type="ECO:0000313" key="3">
    <source>
        <dbReference type="Proteomes" id="UP001500831"/>
    </source>
</evidence>
<dbReference type="EMBL" id="BAAAVI010000074">
    <property type="protein sequence ID" value="GAA2902798.1"/>
    <property type="molecule type" value="Genomic_DNA"/>
</dbReference>
<evidence type="ECO:0000313" key="2">
    <source>
        <dbReference type="EMBL" id="GAA2902798.1"/>
    </source>
</evidence>
<accession>A0ABP6INP6</accession>
<name>A0ABP6INP6_9ACTN</name>
<gene>
    <name evidence="2" type="ORF">GCM10010517_68740</name>
</gene>
<dbReference type="RefSeq" id="WP_344980274.1">
    <property type="nucleotide sequence ID" value="NZ_BAAAVI010000074.1"/>
</dbReference>
<keyword evidence="1" id="KW-0732">Signal</keyword>
<comment type="caution">
    <text evidence="2">The sequence shown here is derived from an EMBL/GenBank/DDBJ whole genome shotgun (WGS) entry which is preliminary data.</text>
</comment>
<reference evidence="3" key="1">
    <citation type="journal article" date="2019" name="Int. J. Syst. Evol. Microbiol.">
        <title>The Global Catalogue of Microorganisms (GCM) 10K type strain sequencing project: providing services to taxonomists for standard genome sequencing and annotation.</title>
        <authorList>
            <consortium name="The Broad Institute Genomics Platform"/>
            <consortium name="The Broad Institute Genome Sequencing Center for Infectious Disease"/>
            <person name="Wu L."/>
            <person name="Ma J."/>
        </authorList>
    </citation>
    <scope>NUCLEOTIDE SEQUENCE [LARGE SCALE GENOMIC DNA]</scope>
    <source>
        <strain evidence="3">JCM 6242</strain>
    </source>
</reference>
<protein>
    <submittedName>
        <fullName evidence="2">Uncharacterized protein</fullName>
    </submittedName>
</protein>
<keyword evidence="3" id="KW-1185">Reference proteome</keyword>
<proteinExistence type="predicted"/>
<sequence>MRTYSKAVNAAMVAVSAAVLAVISPAPAASAETVTIKVVPAYSETQQESVSWFVCPTNQVLTGRSHKGDENADTTYTCSWIFINDEQVKVSIGDWSLSQKESNSSYSSPPDQALVGRRHALDENGPTLYRSASLSWRGKTVRLIDPVWTGDLKESNHNYQTDTQRVLIGRAHSGDENGNTRYQHAYVTIDA</sequence>
<feature type="signal peptide" evidence="1">
    <location>
        <begin position="1"/>
        <end position="28"/>
    </location>
</feature>
<evidence type="ECO:0000256" key="1">
    <source>
        <dbReference type="SAM" id="SignalP"/>
    </source>
</evidence>
<organism evidence="2 3">
    <name type="scientific">Streptosporangium fragile</name>
    <dbReference type="NCBI Taxonomy" id="46186"/>
    <lineage>
        <taxon>Bacteria</taxon>
        <taxon>Bacillati</taxon>
        <taxon>Actinomycetota</taxon>
        <taxon>Actinomycetes</taxon>
        <taxon>Streptosporangiales</taxon>
        <taxon>Streptosporangiaceae</taxon>
        <taxon>Streptosporangium</taxon>
    </lineage>
</organism>
<feature type="chain" id="PRO_5045784935" evidence="1">
    <location>
        <begin position="29"/>
        <end position="191"/>
    </location>
</feature>
<dbReference type="Proteomes" id="UP001500831">
    <property type="component" value="Unassembled WGS sequence"/>
</dbReference>